<evidence type="ECO:0000313" key="1">
    <source>
        <dbReference type="Proteomes" id="UP000887540"/>
    </source>
</evidence>
<protein>
    <submittedName>
        <fullName evidence="2">Uncharacterized protein</fullName>
    </submittedName>
</protein>
<dbReference type="Proteomes" id="UP000887540">
    <property type="component" value="Unplaced"/>
</dbReference>
<organism evidence="1 2">
    <name type="scientific">Acrobeloides nanus</name>
    <dbReference type="NCBI Taxonomy" id="290746"/>
    <lineage>
        <taxon>Eukaryota</taxon>
        <taxon>Metazoa</taxon>
        <taxon>Ecdysozoa</taxon>
        <taxon>Nematoda</taxon>
        <taxon>Chromadorea</taxon>
        <taxon>Rhabditida</taxon>
        <taxon>Tylenchina</taxon>
        <taxon>Cephalobomorpha</taxon>
        <taxon>Cephaloboidea</taxon>
        <taxon>Cephalobidae</taxon>
        <taxon>Acrobeloides</taxon>
    </lineage>
</organism>
<dbReference type="AlphaFoldDB" id="A0A914DJF2"/>
<proteinExistence type="predicted"/>
<keyword evidence="1" id="KW-1185">Reference proteome</keyword>
<accession>A0A914DJF2</accession>
<dbReference type="WBParaSite" id="ACRNAN_scaffold2870.g21615.t1">
    <property type="protein sequence ID" value="ACRNAN_scaffold2870.g21615.t1"/>
    <property type="gene ID" value="ACRNAN_scaffold2870.g21615"/>
</dbReference>
<sequence>MIPWNRTYEMELTTNGERIDRVEQARYLGIELDMKLSYKNHAAKVTMKSKQAIEALCRTLRKWAPKSTFERLYNITLEPILLYGIDDIEAWYPSYAYLQNYIERVKKYAARLTFNDFRAEYPSLLERLDWKSINQMVMERRATLLYHYVIGKRRYQKA</sequence>
<evidence type="ECO:0000313" key="2">
    <source>
        <dbReference type="WBParaSite" id="ACRNAN_scaffold2870.g21615.t1"/>
    </source>
</evidence>
<name>A0A914DJF2_9BILA</name>
<reference evidence="2" key="1">
    <citation type="submission" date="2022-11" db="UniProtKB">
        <authorList>
            <consortium name="WormBaseParasite"/>
        </authorList>
    </citation>
    <scope>IDENTIFICATION</scope>
</reference>